<keyword evidence="3" id="KW-1185">Reference proteome</keyword>
<organism evidence="2">
    <name type="scientific">Notodromas monacha</name>
    <dbReference type="NCBI Taxonomy" id="399045"/>
    <lineage>
        <taxon>Eukaryota</taxon>
        <taxon>Metazoa</taxon>
        <taxon>Ecdysozoa</taxon>
        <taxon>Arthropoda</taxon>
        <taxon>Crustacea</taxon>
        <taxon>Oligostraca</taxon>
        <taxon>Ostracoda</taxon>
        <taxon>Podocopa</taxon>
        <taxon>Podocopida</taxon>
        <taxon>Cypridocopina</taxon>
        <taxon>Cypridoidea</taxon>
        <taxon>Cyprididae</taxon>
        <taxon>Notodromas</taxon>
    </lineage>
</organism>
<evidence type="ECO:0000313" key="2">
    <source>
        <dbReference type="EMBL" id="CAD7275263.1"/>
    </source>
</evidence>
<name>A0A7R9GAM3_9CRUS</name>
<feature type="region of interest" description="Disordered" evidence="1">
    <location>
        <begin position="150"/>
        <end position="219"/>
    </location>
</feature>
<feature type="compositionally biased region" description="Low complexity" evidence="1">
    <location>
        <begin position="150"/>
        <end position="159"/>
    </location>
</feature>
<sequence>MLISLFGYYGASTNGFFRGFDPRPGFAFKGAGPLYGLGPAKDLSPKGAVEATAVGGGGLGGVTTSAMLDMSSTQALLNVVRNASPQNAAQLENYLRNVMGHKRAMDAAAPPAGAANPLDLSQPPIKKTKLDYDLHPYGSRDFKDLFGLRSTSSSSSSMPSDKEDTVPKAASPTGSSASVCSPRGGLQQQQQQPATPTSKQLQGPPQSPSSSSVGQQQQQQQQPGCLASCGDRLCAAKREEVEAWGVDQVCGFVRSIDICADYADVTHAARKTDDLGGAKRCPIAFASAAAMSAFDSRRPRVGVPVRAAVMNICAPVAPDPSPRSITRGAVSNDRLLLVDHESRRGARVPPYGLLASGIYYRESTLSSGVASMPSPYSTSIRQHKSGRHVSDERTTAARVGNTDWLNLCSLAAVAAAAAAAAAGRQSVLGVHQGGCGSGTAVCVGMTLCLLCHAL</sequence>
<accession>A0A7R9GAM3</accession>
<gene>
    <name evidence="2" type="ORF">NMOB1V02_LOCUS3062</name>
</gene>
<reference evidence="2" key="1">
    <citation type="submission" date="2020-11" db="EMBL/GenBank/DDBJ databases">
        <authorList>
            <person name="Tran Van P."/>
        </authorList>
    </citation>
    <scope>NUCLEOTIDE SEQUENCE</scope>
</reference>
<evidence type="ECO:0000313" key="3">
    <source>
        <dbReference type="Proteomes" id="UP000678499"/>
    </source>
</evidence>
<proteinExistence type="predicted"/>
<dbReference type="EMBL" id="CAJPEX010000384">
    <property type="protein sequence ID" value="CAG0915415.1"/>
    <property type="molecule type" value="Genomic_DNA"/>
</dbReference>
<feature type="compositionally biased region" description="Low complexity" evidence="1">
    <location>
        <begin position="202"/>
        <end position="219"/>
    </location>
</feature>
<dbReference type="EMBL" id="OA882421">
    <property type="protein sequence ID" value="CAD7275263.1"/>
    <property type="molecule type" value="Genomic_DNA"/>
</dbReference>
<dbReference type="Proteomes" id="UP000678499">
    <property type="component" value="Unassembled WGS sequence"/>
</dbReference>
<dbReference type="OrthoDB" id="6433810at2759"/>
<evidence type="ECO:0000256" key="1">
    <source>
        <dbReference type="SAM" id="MobiDB-lite"/>
    </source>
</evidence>
<protein>
    <submittedName>
        <fullName evidence="2">Uncharacterized protein</fullName>
    </submittedName>
</protein>
<dbReference type="AlphaFoldDB" id="A0A7R9GAM3"/>